<gene>
    <name evidence="2" type="ORF">O4328_34965</name>
    <name evidence="3" type="ORF">Q5707_40880</name>
    <name evidence="4" type="ORF">Q5707_44115</name>
</gene>
<dbReference type="Gene3D" id="1.10.12.10">
    <property type="entry name" value="Lyase 2-enoyl-coa Hydratase, Chain A, domain 2"/>
    <property type="match status" value="1"/>
</dbReference>
<evidence type="ECO:0000313" key="4">
    <source>
        <dbReference type="EMBL" id="WLF52371.1"/>
    </source>
</evidence>
<dbReference type="Proteomes" id="UP001066327">
    <property type="component" value="Unassembled WGS sequence"/>
</dbReference>
<dbReference type="PANTHER" id="PTHR43459">
    <property type="entry name" value="ENOYL-COA HYDRATASE"/>
    <property type="match status" value="1"/>
</dbReference>
<protein>
    <submittedName>
        <fullName evidence="4">Enoyl-CoA hydratase-related protein</fullName>
    </submittedName>
</protein>
<dbReference type="Proteomes" id="UP001231166">
    <property type="component" value="Plasmid pRho-VOC14-L"/>
</dbReference>
<organism evidence="4 6">
    <name type="scientific">Rhodococcus opacus</name>
    <name type="common">Nocardia opaca</name>
    <dbReference type="NCBI Taxonomy" id="37919"/>
    <lineage>
        <taxon>Bacteria</taxon>
        <taxon>Bacillati</taxon>
        <taxon>Actinomycetota</taxon>
        <taxon>Actinomycetes</taxon>
        <taxon>Mycobacteriales</taxon>
        <taxon>Nocardiaceae</taxon>
        <taxon>Rhodococcus</taxon>
    </lineage>
</organism>
<geneLocation type="plasmid" evidence="4 6">
    <name>pRho-VOC14-L</name>
</geneLocation>
<keyword evidence="4" id="KW-0614">Plasmid</keyword>
<dbReference type="PANTHER" id="PTHR43459:SF1">
    <property type="entry name" value="EG:BACN32G11.4 PROTEIN"/>
    <property type="match status" value="1"/>
</dbReference>
<dbReference type="EMBL" id="JAPWIS010000025">
    <property type="protein sequence ID" value="MCZ4588793.1"/>
    <property type="molecule type" value="Genomic_DNA"/>
</dbReference>
<dbReference type="InterPro" id="IPR001753">
    <property type="entry name" value="Enoyl-CoA_hydra/iso"/>
</dbReference>
<dbReference type="Gene3D" id="3.90.226.10">
    <property type="entry name" value="2-enoyl-CoA Hydratase, Chain A, domain 1"/>
    <property type="match status" value="1"/>
</dbReference>
<comment type="similarity">
    <text evidence="1">Belongs to the enoyl-CoA hydratase/isomerase family.</text>
</comment>
<keyword evidence="5" id="KW-1185">Reference proteome</keyword>
<dbReference type="CDD" id="cd06558">
    <property type="entry name" value="crotonase-like"/>
    <property type="match status" value="1"/>
</dbReference>
<proteinExistence type="inferred from homology"/>
<evidence type="ECO:0000313" key="2">
    <source>
        <dbReference type="EMBL" id="MCZ4588793.1"/>
    </source>
</evidence>
<dbReference type="InterPro" id="IPR014748">
    <property type="entry name" value="Enoyl-CoA_hydra_C"/>
</dbReference>
<dbReference type="Pfam" id="PF00378">
    <property type="entry name" value="ECH_1"/>
    <property type="match status" value="1"/>
</dbReference>
<reference evidence="4" key="2">
    <citation type="submission" date="2023-07" db="EMBL/GenBank/DDBJ databases">
        <title>Genomic analysis of Rhodococcus opacus VOC-14 with glycol ethers degradation activity.</title>
        <authorList>
            <person name="Narkevich D.A."/>
            <person name="Hlushen A.M."/>
            <person name="Akhremchuk A.E."/>
            <person name="Sikolenko M.A."/>
            <person name="Valentovich L.N."/>
        </authorList>
    </citation>
    <scope>NUCLEOTIDE SEQUENCE</scope>
    <source>
        <strain evidence="4">VOC-14</strain>
        <plasmid evidence="4">pRho-VOC14-L</plasmid>
    </source>
</reference>
<dbReference type="SUPFAM" id="SSF52096">
    <property type="entry name" value="ClpP/crotonase"/>
    <property type="match status" value="1"/>
</dbReference>
<evidence type="ECO:0000313" key="6">
    <source>
        <dbReference type="Proteomes" id="UP001231166"/>
    </source>
</evidence>
<evidence type="ECO:0000313" key="5">
    <source>
        <dbReference type="Proteomes" id="UP001066327"/>
    </source>
</evidence>
<sequence length="265" mass="28122">MTVSIVDDKSVRHILIDRPERMNAVDKDTLHNVSDAVQSAGEDPAVRVIVLSGTGRAFCAGGDLDVEDPLSVENTASTSDAASRCITTITRVSRPVVAAVRGPAVGVGVSLALAADLTVVRSDAFFSMPFTSIGLMPDGGATALVAASAGRAISMRMSLLGERLSAQEAERAGLVAAVYERDVFESELEELTTRLSGISLDSIIETKRAINEASLRELGNAFARERDGQIRLTTRDDFRSAILAFTAKRSRPESATNARSGNVDR</sequence>
<dbReference type="GO" id="GO:0003824">
    <property type="term" value="F:catalytic activity"/>
    <property type="evidence" value="ECO:0007669"/>
    <property type="project" value="UniProtKB-ARBA"/>
</dbReference>
<name>A0AAX3YSV9_RHOOP</name>
<evidence type="ECO:0000256" key="1">
    <source>
        <dbReference type="ARBA" id="ARBA00005254"/>
    </source>
</evidence>
<dbReference type="RefSeq" id="WP_269592336.1">
    <property type="nucleotide sequence ID" value="NZ_CP130956.1"/>
</dbReference>
<dbReference type="AlphaFoldDB" id="A0AAX3YSV9"/>
<accession>A0AAX3YSV9</accession>
<reference evidence="2" key="1">
    <citation type="submission" date="2022-12" db="EMBL/GenBank/DDBJ databases">
        <authorList>
            <person name="Krivoruchko A.V."/>
            <person name="Elkin A."/>
        </authorList>
    </citation>
    <scope>NUCLEOTIDE SEQUENCE</scope>
    <source>
        <strain evidence="2">IEGM 249</strain>
    </source>
</reference>
<evidence type="ECO:0000313" key="3">
    <source>
        <dbReference type="EMBL" id="WLF51832.1"/>
    </source>
</evidence>
<dbReference type="EMBL" id="CP130956">
    <property type="protein sequence ID" value="WLF52371.1"/>
    <property type="molecule type" value="Genomic_DNA"/>
</dbReference>
<dbReference type="EMBL" id="CP130956">
    <property type="protein sequence ID" value="WLF51832.1"/>
    <property type="molecule type" value="Genomic_DNA"/>
</dbReference>
<dbReference type="InterPro" id="IPR029045">
    <property type="entry name" value="ClpP/crotonase-like_dom_sf"/>
</dbReference>